<keyword evidence="11" id="KW-1185">Reference proteome</keyword>
<sequence>MSPNSSARSFTTNSNYDDDHEEEEDDDEVDDDDIFAPPSIRSSRLAKQQWLGQQFATTKTPLGEVVHQYIPRPTNTYGSLLHAYSQLDCHNVVLQQQQQQQQEQQQQQQHNFEQSQGGYEPLHAQQQQYQQEPNESQQQQQQQQHSAEVVPVQFVAFQQQAHLPCPPAEASDYFSGLDGMVLETPTIVSSMPGLDYHPTTAVNGFMVPPASAAVANAPAPEGANASAAMDGLSWSLSSPSTPSGRLHSTHRKSGMQQRHIRSVSAVSTFPLDAVFNSTSVASMTPLPLVMDDVATTGDCSNDSGPSDDGATAAPAKNSSRAARVANQSGTTRIKRAYRVKSPRPKQERVSYICQSPGCDRPFPCNVCHLAFARRHDRERHSRLHTGHKPYKCTNCQSSFMRNDALNRHHQRGCTPSNPQPTPEALASSSLSSASIMATAGSSSAIPAATLINTTSIPAPMPGDLSFIDML</sequence>
<dbReference type="PANTHER" id="PTHR16515">
    <property type="entry name" value="PR DOMAIN ZINC FINGER PROTEIN"/>
    <property type="match status" value="1"/>
</dbReference>
<dbReference type="GO" id="GO:0008270">
    <property type="term" value="F:zinc ion binding"/>
    <property type="evidence" value="ECO:0007669"/>
    <property type="project" value="UniProtKB-KW"/>
</dbReference>
<dbReference type="InterPro" id="IPR013087">
    <property type="entry name" value="Znf_C2H2_type"/>
</dbReference>
<dbReference type="OrthoDB" id="8117402at2759"/>
<dbReference type="GO" id="GO:0010468">
    <property type="term" value="P:regulation of gene expression"/>
    <property type="evidence" value="ECO:0007669"/>
    <property type="project" value="TreeGrafter"/>
</dbReference>
<feature type="region of interest" description="Disordered" evidence="8">
    <location>
        <begin position="124"/>
        <end position="145"/>
    </location>
</feature>
<feature type="region of interest" description="Disordered" evidence="8">
    <location>
        <begin position="297"/>
        <end position="330"/>
    </location>
</feature>
<feature type="compositionally biased region" description="Low complexity" evidence="8">
    <location>
        <begin position="125"/>
        <end position="145"/>
    </location>
</feature>
<evidence type="ECO:0000256" key="5">
    <source>
        <dbReference type="ARBA" id="ARBA00022833"/>
    </source>
</evidence>
<gene>
    <name evidence="10" type="primary">ACE2</name>
    <name evidence="10" type="ORF">DFQ27_007422</name>
</gene>
<dbReference type="AlphaFoldDB" id="A0A9P6PVK2"/>
<evidence type="ECO:0000256" key="7">
    <source>
        <dbReference type="PROSITE-ProRule" id="PRU00042"/>
    </source>
</evidence>
<evidence type="ECO:0000256" key="6">
    <source>
        <dbReference type="ARBA" id="ARBA00023242"/>
    </source>
</evidence>
<feature type="domain" description="C2H2-type" evidence="9">
    <location>
        <begin position="362"/>
        <end position="389"/>
    </location>
</feature>
<keyword evidence="6" id="KW-0539">Nucleus</keyword>
<keyword evidence="5" id="KW-0862">Zinc</keyword>
<accession>A0A9P6PVK2</accession>
<dbReference type="SMART" id="SM00355">
    <property type="entry name" value="ZnF_C2H2"/>
    <property type="match status" value="2"/>
</dbReference>
<dbReference type="PROSITE" id="PS00028">
    <property type="entry name" value="ZINC_FINGER_C2H2_1"/>
    <property type="match status" value="1"/>
</dbReference>
<feature type="region of interest" description="Disordered" evidence="8">
    <location>
        <begin position="234"/>
        <end position="257"/>
    </location>
</feature>
<comment type="subcellular location">
    <subcellularLocation>
        <location evidence="1">Nucleus</location>
    </subcellularLocation>
</comment>
<keyword evidence="2" id="KW-0479">Metal-binding</keyword>
<dbReference type="PROSITE" id="PS50157">
    <property type="entry name" value="ZINC_FINGER_C2H2_2"/>
    <property type="match status" value="2"/>
</dbReference>
<organism evidence="10 11">
    <name type="scientific">Actinomortierella ambigua</name>
    <dbReference type="NCBI Taxonomy" id="1343610"/>
    <lineage>
        <taxon>Eukaryota</taxon>
        <taxon>Fungi</taxon>
        <taxon>Fungi incertae sedis</taxon>
        <taxon>Mucoromycota</taxon>
        <taxon>Mortierellomycotina</taxon>
        <taxon>Mortierellomycetes</taxon>
        <taxon>Mortierellales</taxon>
        <taxon>Mortierellaceae</taxon>
        <taxon>Actinomortierella</taxon>
    </lineage>
</organism>
<feature type="compositionally biased region" description="Low complexity" evidence="8">
    <location>
        <begin position="234"/>
        <end position="243"/>
    </location>
</feature>
<feature type="compositionally biased region" description="Polar residues" evidence="8">
    <location>
        <begin position="1"/>
        <end position="15"/>
    </location>
</feature>
<feature type="region of interest" description="Disordered" evidence="8">
    <location>
        <begin position="409"/>
        <end position="429"/>
    </location>
</feature>
<dbReference type="SUPFAM" id="SSF57667">
    <property type="entry name" value="beta-beta-alpha zinc fingers"/>
    <property type="match status" value="1"/>
</dbReference>
<evidence type="ECO:0000313" key="11">
    <source>
        <dbReference type="Proteomes" id="UP000807716"/>
    </source>
</evidence>
<evidence type="ECO:0000313" key="10">
    <source>
        <dbReference type="EMBL" id="KAG0253414.1"/>
    </source>
</evidence>
<evidence type="ECO:0000256" key="3">
    <source>
        <dbReference type="ARBA" id="ARBA00022737"/>
    </source>
</evidence>
<evidence type="ECO:0000256" key="8">
    <source>
        <dbReference type="SAM" id="MobiDB-lite"/>
    </source>
</evidence>
<dbReference type="Proteomes" id="UP000807716">
    <property type="component" value="Unassembled WGS sequence"/>
</dbReference>
<feature type="region of interest" description="Disordered" evidence="8">
    <location>
        <begin position="1"/>
        <end position="41"/>
    </location>
</feature>
<dbReference type="Gene3D" id="3.30.160.60">
    <property type="entry name" value="Classic Zinc Finger"/>
    <property type="match status" value="2"/>
</dbReference>
<dbReference type="InterPro" id="IPR036236">
    <property type="entry name" value="Znf_C2H2_sf"/>
</dbReference>
<evidence type="ECO:0000256" key="2">
    <source>
        <dbReference type="ARBA" id="ARBA00022723"/>
    </source>
</evidence>
<dbReference type="EMBL" id="JAAAJB010000583">
    <property type="protein sequence ID" value="KAG0253414.1"/>
    <property type="molecule type" value="Genomic_DNA"/>
</dbReference>
<feature type="compositionally biased region" description="Basic residues" evidence="8">
    <location>
        <begin position="247"/>
        <end position="257"/>
    </location>
</feature>
<dbReference type="InterPro" id="IPR050331">
    <property type="entry name" value="Zinc_finger"/>
</dbReference>
<proteinExistence type="predicted"/>
<keyword evidence="3" id="KW-0677">Repeat</keyword>
<feature type="domain" description="C2H2-type" evidence="9">
    <location>
        <begin position="390"/>
        <end position="420"/>
    </location>
</feature>
<evidence type="ECO:0000259" key="9">
    <source>
        <dbReference type="PROSITE" id="PS50157"/>
    </source>
</evidence>
<dbReference type="PANTHER" id="PTHR16515:SF49">
    <property type="entry name" value="GASTRULA ZINC FINGER PROTEIN XLCGF49.1-LIKE-RELATED"/>
    <property type="match status" value="1"/>
</dbReference>
<dbReference type="FunFam" id="3.30.160.60:FF:000100">
    <property type="entry name" value="Zinc finger 45-like"/>
    <property type="match status" value="1"/>
</dbReference>
<evidence type="ECO:0000256" key="1">
    <source>
        <dbReference type="ARBA" id="ARBA00004123"/>
    </source>
</evidence>
<comment type="caution">
    <text evidence="10">The sequence shown here is derived from an EMBL/GenBank/DDBJ whole genome shotgun (WGS) entry which is preliminary data.</text>
</comment>
<protein>
    <submittedName>
        <fullName evidence="10">Metallothionein expression activator</fullName>
    </submittedName>
</protein>
<feature type="compositionally biased region" description="Acidic residues" evidence="8">
    <location>
        <begin position="16"/>
        <end position="34"/>
    </location>
</feature>
<evidence type="ECO:0000256" key="4">
    <source>
        <dbReference type="ARBA" id="ARBA00022771"/>
    </source>
</evidence>
<feature type="compositionally biased region" description="Polar residues" evidence="8">
    <location>
        <begin position="316"/>
        <end position="330"/>
    </location>
</feature>
<keyword evidence="4 7" id="KW-0863">Zinc-finger</keyword>
<reference evidence="10" key="1">
    <citation type="journal article" date="2020" name="Fungal Divers.">
        <title>Resolving the Mortierellaceae phylogeny through synthesis of multi-gene phylogenetics and phylogenomics.</title>
        <authorList>
            <person name="Vandepol N."/>
            <person name="Liber J."/>
            <person name="Desiro A."/>
            <person name="Na H."/>
            <person name="Kennedy M."/>
            <person name="Barry K."/>
            <person name="Grigoriev I.V."/>
            <person name="Miller A.N."/>
            <person name="O'Donnell K."/>
            <person name="Stajich J.E."/>
            <person name="Bonito G."/>
        </authorList>
    </citation>
    <scope>NUCLEOTIDE SEQUENCE</scope>
    <source>
        <strain evidence="10">BC1065</strain>
    </source>
</reference>
<dbReference type="GO" id="GO:0005634">
    <property type="term" value="C:nucleus"/>
    <property type="evidence" value="ECO:0007669"/>
    <property type="project" value="UniProtKB-SubCell"/>
</dbReference>
<name>A0A9P6PVK2_9FUNG</name>